<reference evidence="1 2" key="2">
    <citation type="submission" date="2008-04" db="EMBL/GenBank/DDBJ databases">
        <authorList>
            <person name="Fulton L."/>
            <person name="Clifton S."/>
            <person name="Fulton B."/>
            <person name="Xu J."/>
            <person name="Minx P."/>
            <person name="Pepin K.H."/>
            <person name="Johnson M."/>
            <person name="Thiruvilangam P."/>
            <person name="Bhonagiri V."/>
            <person name="Nash W.E."/>
            <person name="Mardis E.R."/>
            <person name="Wilson R.K."/>
        </authorList>
    </citation>
    <scope>NUCLEOTIDE SEQUENCE [LARGE SCALE GENOMIC DNA]</scope>
    <source>
        <strain evidence="1 2">DSM 17136</strain>
    </source>
</reference>
<dbReference type="EMBL" id="ABIY02000115">
    <property type="protein sequence ID" value="EDU99619.1"/>
    <property type="molecule type" value="Genomic_DNA"/>
</dbReference>
<evidence type="ECO:0000313" key="2">
    <source>
        <dbReference type="Proteomes" id="UP000003146"/>
    </source>
</evidence>
<evidence type="ECO:0000313" key="1">
    <source>
        <dbReference type="EMBL" id="EDU99619.1"/>
    </source>
</evidence>
<gene>
    <name evidence="1" type="ORF">BACCOP_03163</name>
</gene>
<accession>B3JMK9</accession>
<reference evidence="1 2" key="1">
    <citation type="submission" date="2008-04" db="EMBL/GenBank/DDBJ databases">
        <title>Draft genome sequence of Bacteroides coprocola (DSM 17136).</title>
        <authorList>
            <person name="Sudarsanam P."/>
            <person name="Ley R."/>
            <person name="Guruge J."/>
            <person name="Turnbaugh P.J."/>
            <person name="Mahowald M."/>
            <person name="Liep D."/>
            <person name="Gordon J."/>
        </authorList>
    </citation>
    <scope>NUCLEOTIDE SEQUENCE [LARGE SCALE GENOMIC DNA]</scope>
    <source>
        <strain evidence="1 2">DSM 17136</strain>
    </source>
</reference>
<organism evidence="1 2">
    <name type="scientific">Phocaeicola coprocola DSM 17136</name>
    <dbReference type="NCBI Taxonomy" id="470145"/>
    <lineage>
        <taxon>Bacteria</taxon>
        <taxon>Pseudomonadati</taxon>
        <taxon>Bacteroidota</taxon>
        <taxon>Bacteroidia</taxon>
        <taxon>Bacteroidales</taxon>
        <taxon>Bacteroidaceae</taxon>
        <taxon>Phocaeicola</taxon>
    </lineage>
</organism>
<protein>
    <submittedName>
        <fullName evidence="1">Uncharacterized protein</fullName>
    </submittedName>
</protein>
<dbReference type="STRING" id="470145.BACCOP_03163"/>
<dbReference type="Proteomes" id="UP000003146">
    <property type="component" value="Unassembled WGS sequence"/>
</dbReference>
<dbReference type="HOGENOM" id="CLU_3229479_0_0_10"/>
<proteinExistence type="predicted"/>
<dbReference type="AlphaFoldDB" id="B3JMK9"/>
<name>B3JMK9_9BACT</name>
<comment type="caution">
    <text evidence="1">The sequence shown here is derived from an EMBL/GenBank/DDBJ whole genome shotgun (WGS) entry which is preliminary data.</text>
</comment>
<sequence>MKVCTEKNKISRCFLEKMMKFFSFIGIECHLLMSDVTNLNMCI</sequence>